<dbReference type="Pfam" id="PF00732">
    <property type="entry name" value="GMC_oxred_N"/>
    <property type="match status" value="1"/>
</dbReference>
<keyword evidence="8" id="KW-1185">Reference proteome</keyword>
<name>E1ZXT8_CAMFO</name>
<protein>
    <submittedName>
        <fullName evidence="7">Glucose dehydrogenase [acceptor]</fullName>
    </submittedName>
</protein>
<dbReference type="OMA" id="PANIFPY"/>
<dbReference type="SUPFAM" id="SSF51905">
    <property type="entry name" value="FAD/NAD(P)-binding domain"/>
    <property type="match status" value="1"/>
</dbReference>
<comment type="cofactor">
    <cofactor evidence="1">
        <name>FAD</name>
        <dbReference type="ChEBI" id="CHEBI:57692"/>
    </cofactor>
</comment>
<dbReference type="PANTHER" id="PTHR11552:SF147">
    <property type="entry name" value="CHOLINE DEHYDROGENASE, MITOCHONDRIAL"/>
    <property type="match status" value="1"/>
</dbReference>
<dbReference type="PANTHER" id="PTHR11552">
    <property type="entry name" value="GLUCOSE-METHANOL-CHOLINE GMC OXIDOREDUCTASE"/>
    <property type="match status" value="1"/>
</dbReference>
<gene>
    <name evidence="7" type="ORF">EAG_00471</name>
</gene>
<feature type="domain" description="Glucose-methanol-choline oxidoreductase N-terminal" evidence="6">
    <location>
        <begin position="134"/>
        <end position="157"/>
    </location>
</feature>
<evidence type="ECO:0000256" key="5">
    <source>
        <dbReference type="RuleBase" id="RU003968"/>
    </source>
</evidence>
<dbReference type="GO" id="GO:0016614">
    <property type="term" value="F:oxidoreductase activity, acting on CH-OH group of donors"/>
    <property type="evidence" value="ECO:0007669"/>
    <property type="project" value="InterPro"/>
</dbReference>
<dbReference type="OrthoDB" id="269227at2759"/>
<accession>E1ZXT8</accession>
<dbReference type="AlphaFoldDB" id="E1ZXT8"/>
<dbReference type="EMBL" id="GL435093">
    <property type="protein sequence ID" value="EFN74001.1"/>
    <property type="molecule type" value="Genomic_DNA"/>
</dbReference>
<evidence type="ECO:0000313" key="8">
    <source>
        <dbReference type="Proteomes" id="UP000000311"/>
    </source>
</evidence>
<reference evidence="7 8" key="1">
    <citation type="journal article" date="2010" name="Science">
        <title>Genomic comparison of the ants Camponotus floridanus and Harpegnathos saltator.</title>
        <authorList>
            <person name="Bonasio R."/>
            <person name="Zhang G."/>
            <person name="Ye C."/>
            <person name="Mutti N.S."/>
            <person name="Fang X."/>
            <person name="Qin N."/>
            <person name="Donahue G."/>
            <person name="Yang P."/>
            <person name="Li Q."/>
            <person name="Li C."/>
            <person name="Zhang P."/>
            <person name="Huang Z."/>
            <person name="Berger S.L."/>
            <person name="Reinberg D."/>
            <person name="Wang J."/>
            <person name="Liebig J."/>
        </authorList>
    </citation>
    <scope>NUCLEOTIDE SEQUENCE [LARGE SCALE GENOMIC DNA]</scope>
    <source>
        <strain evidence="8">C129</strain>
    </source>
</reference>
<proteinExistence type="inferred from homology"/>
<comment type="similarity">
    <text evidence="2 5">Belongs to the GMC oxidoreductase family.</text>
</comment>
<dbReference type="Gene3D" id="3.50.50.60">
    <property type="entry name" value="FAD/NAD(P)-binding domain"/>
    <property type="match status" value="1"/>
</dbReference>
<dbReference type="STRING" id="104421.E1ZXT8"/>
<evidence type="ECO:0000256" key="1">
    <source>
        <dbReference type="ARBA" id="ARBA00001974"/>
    </source>
</evidence>
<dbReference type="PROSITE" id="PS00623">
    <property type="entry name" value="GMC_OXRED_1"/>
    <property type="match status" value="1"/>
</dbReference>
<dbReference type="Proteomes" id="UP000000311">
    <property type="component" value="Unassembled WGS sequence"/>
</dbReference>
<evidence type="ECO:0000256" key="3">
    <source>
        <dbReference type="ARBA" id="ARBA00022630"/>
    </source>
</evidence>
<evidence type="ECO:0000256" key="2">
    <source>
        <dbReference type="ARBA" id="ARBA00010790"/>
    </source>
</evidence>
<feature type="non-terminal residue" evidence="7">
    <location>
        <position position="250"/>
    </location>
</feature>
<dbReference type="Gene3D" id="3.30.560.10">
    <property type="entry name" value="Glucose Oxidase, domain 3"/>
    <property type="match status" value="1"/>
</dbReference>
<evidence type="ECO:0000313" key="7">
    <source>
        <dbReference type="EMBL" id="EFN74001.1"/>
    </source>
</evidence>
<dbReference type="InParanoid" id="E1ZXT8"/>
<evidence type="ECO:0000259" key="6">
    <source>
        <dbReference type="PROSITE" id="PS00623"/>
    </source>
</evidence>
<evidence type="ECO:0000256" key="4">
    <source>
        <dbReference type="ARBA" id="ARBA00022827"/>
    </source>
</evidence>
<keyword evidence="3 5" id="KW-0285">Flavoprotein</keyword>
<sequence length="250" mass="27498">MEACLTASCAAAINSSPANIFPYLVQTLLAAQCSLASDIYPPDRSEEIAASNIEFDFIIVGSGSAGSVVANRLTEVEDWKVLLIEAGDNPSVFNEIPGAILMQLNSPVDYSYDVEPEKFACHGSKNKLCKWAKGKALGGSSTLNAMLYIMGNDEDYNEWSRMGNEGWSYDEVLPYFKKSQSCGHGHSDEWRSKYCGHDGPLNIRYFNYTNPDVFEMVLDAAREMDIPILDVINNGEKFIGYGVAQGTLDK</sequence>
<dbReference type="InterPro" id="IPR036188">
    <property type="entry name" value="FAD/NAD-bd_sf"/>
</dbReference>
<dbReference type="InterPro" id="IPR012132">
    <property type="entry name" value="GMC_OxRdtase"/>
</dbReference>
<dbReference type="InterPro" id="IPR000172">
    <property type="entry name" value="GMC_OxRdtase_N"/>
</dbReference>
<keyword evidence="4 5" id="KW-0274">FAD</keyword>
<dbReference type="GO" id="GO:0050660">
    <property type="term" value="F:flavin adenine dinucleotide binding"/>
    <property type="evidence" value="ECO:0007669"/>
    <property type="project" value="InterPro"/>
</dbReference>
<organism evidence="8">
    <name type="scientific">Camponotus floridanus</name>
    <name type="common">Florida carpenter ant</name>
    <dbReference type="NCBI Taxonomy" id="104421"/>
    <lineage>
        <taxon>Eukaryota</taxon>
        <taxon>Metazoa</taxon>
        <taxon>Ecdysozoa</taxon>
        <taxon>Arthropoda</taxon>
        <taxon>Hexapoda</taxon>
        <taxon>Insecta</taxon>
        <taxon>Pterygota</taxon>
        <taxon>Neoptera</taxon>
        <taxon>Endopterygota</taxon>
        <taxon>Hymenoptera</taxon>
        <taxon>Apocrita</taxon>
        <taxon>Aculeata</taxon>
        <taxon>Formicoidea</taxon>
        <taxon>Formicidae</taxon>
        <taxon>Formicinae</taxon>
        <taxon>Camponotus</taxon>
    </lineage>
</organism>